<reference evidence="5 6" key="1">
    <citation type="submission" date="2019-08" db="EMBL/GenBank/DDBJ databases">
        <title>Subclass B2 metallo-beta lactamase from Pseudomonas synxantha.</title>
        <authorList>
            <person name="Poirel L."/>
            <person name="Palmieri M."/>
            <person name="Masseron A."/>
            <person name="Perreten V."/>
            <person name="Nordman P."/>
        </authorList>
    </citation>
    <scope>NUCLEOTIDE SEQUENCE [LARGE SCALE GENOMIC DNA]</scope>
    <source>
        <strain evidence="5 6">MCP106</strain>
    </source>
</reference>
<organism evidence="5 6">
    <name type="scientific">Pseudomonas synxantha</name>
    <dbReference type="NCBI Taxonomy" id="47883"/>
    <lineage>
        <taxon>Bacteria</taxon>
        <taxon>Pseudomonadati</taxon>
        <taxon>Pseudomonadota</taxon>
        <taxon>Gammaproteobacteria</taxon>
        <taxon>Pseudomonadales</taxon>
        <taxon>Pseudomonadaceae</taxon>
        <taxon>Pseudomonas</taxon>
    </lineage>
</organism>
<dbReference type="PANTHER" id="PTHR44688">
    <property type="entry name" value="DNA-BINDING TRANSCRIPTIONAL ACTIVATOR DEVR_DOSR"/>
    <property type="match status" value="1"/>
</dbReference>
<dbReference type="InterPro" id="IPR016032">
    <property type="entry name" value="Sig_transdc_resp-reg_C-effctor"/>
</dbReference>
<dbReference type="PANTHER" id="PTHR44688:SF16">
    <property type="entry name" value="DNA-BINDING TRANSCRIPTIONAL ACTIVATOR DEVR_DOSR"/>
    <property type="match status" value="1"/>
</dbReference>
<dbReference type="InterPro" id="IPR036388">
    <property type="entry name" value="WH-like_DNA-bd_sf"/>
</dbReference>
<feature type="domain" description="HTH luxR-type" evidence="4">
    <location>
        <begin position="838"/>
        <end position="903"/>
    </location>
</feature>
<dbReference type="Proteomes" id="UP000324029">
    <property type="component" value="Unassembled WGS sequence"/>
</dbReference>
<dbReference type="PROSITE" id="PS50043">
    <property type="entry name" value="HTH_LUXR_2"/>
    <property type="match status" value="1"/>
</dbReference>
<dbReference type="GO" id="GO:0006355">
    <property type="term" value="P:regulation of DNA-templated transcription"/>
    <property type="evidence" value="ECO:0007669"/>
    <property type="project" value="InterPro"/>
</dbReference>
<keyword evidence="2" id="KW-0238">DNA-binding</keyword>
<reference evidence="5 6" key="2">
    <citation type="submission" date="2019-08" db="EMBL/GenBank/DDBJ databases">
        <authorList>
            <person name="Brilhante M."/>
            <person name="Perreten V."/>
        </authorList>
    </citation>
    <scope>NUCLEOTIDE SEQUENCE [LARGE SCALE GENOMIC DNA]</scope>
    <source>
        <strain evidence="5 6">MCP106</strain>
    </source>
</reference>
<dbReference type="InterPro" id="IPR027417">
    <property type="entry name" value="P-loop_NTPase"/>
</dbReference>
<dbReference type="Pfam" id="PF00196">
    <property type="entry name" value="GerE"/>
    <property type="match status" value="1"/>
</dbReference>
<dbReference type="AlphaFoldDB" id="A0A5D3GBF4"/>
<dbReference type="SUPFAM" id="SSF46894">
    <property type="entry name" value="C-terminal effector domain of the bipartite response regulators"/>
    <property type="match status" value="1"/>
</dbReference>
<proteinExistence type="predicted"/>
<dbReference type="InterPro" id="IPR000792">
    <property type="entry name" value="Tscrpt_reg_LuxR_C"/>
</dbReference>
<dbReference type="Gene3D" id="1.10.10.10">
    <property type="entry name" value="Winged helix-like DNA-binding domain superfamily/Winged helix DNA-binding domain"/>
    <property type="match status" value="1"/>
</dbReference>
<dbReference type="InterPro" id="IPR059106">
    <property type="entry name" value="WHD_MalT"/>
</dbReference>
<dbReference type="PROSITE" id="PS00622">
    <property type="entry name" value="HTH_LUXR_1"/>
    <property type="match status" value="1"/>
</dbReference>
<dbReference type="SUPFAM" id="SSF48452">
    <property type="entry name" value="TPR-like"/>
    <property type="match status" value="1"/>
</dbReference>
<evidence type="ECO:0000313" key="6">
    <source>
        <dbReference type="Proteomes" id="UP000324029"/>
    </source>
</evidence>
<dbReference type="Gene3D" id="1.25.40.10">
    <property type="entry name" value="Tetratricopeptide repeat domain"/>
    <property type="match status" value="1"/>
</dbReference>
<name>A0A5D3GBF4_9PSED</name>
<dbReference type="InterPro" id="IPR011990">
    <property type="entry name" value="TPR-like_helical_dom_sf"/>
</dbReference>
<dbReference type="EMBL" id="VSRO01000005">
    <property type="protein sequence ID" value="TYK57879.1"/>
    <property type="molecule type" value="Genomic_DNA"/>
</dbReference>
<keyword evidence="3" id="KW-0804">Transcription</keyword>
<dbReference type="InterPro" id="IPR041617">
    <property type="entry name" value="TPR_MalT"/>
</dbReference>
<dbReference type="GO" id="GO:0003677">
    <property type="term" value="F:DNA binding"/>
    <property type="evidence" value="ECO:0007669"/>
    <property type="project" value="UniProtKB-KW"/>
</dbReference>
<protein>
    <submittedName>
        <fullName evidence="5">Helix-turn-helix transcriptional regulator</fullName>
    </submittedName>
</protein>
<dbReference type="Gene3D" id="3.40.50.300">
    <property type="entry name" value="P-loop containing nucleotide triphosphate hydrolases"/>
    <property type="match status" value="1"/>
</dbReference>
<evidence type="ECO:0000256" key="2">
    <source>
        <dbReference type="ARBA" id="ARBA00023125"/>
    </source>
</evidence>
<evidence type="ECO:0000256" key="3">
    <source>
        <dbReference type="ARBA" id="ARBA00023163"/>
    </source>
</evidence>
<dbReference type="SUPFAM" id="SSF52540">
    <property type="entry name" value="P-loop containing nucleoside triphosphate hydrolases"/>
    <property type="match status" value="1"/>
</dbReference>
<gene>
    <name evidence="5" type="ORF">FXO26_11490</name>
</gene>
<keyword evidence="1" id="KW-0805">Transcription regulation</keyword>
<comment type="caution">
    <text evidence="5">The sequence shown here is derived from an EMBL/GenBank/DDBJ whole genome shotgun (WGS) entry which is preliminary data.</text>
</comment>
<dbReference type="RefSeq" id="WP_148853285.1">
    <property type="nucleotide sequence ID" value="NZ_VSRO01000005.1"/>
</dbReference>
<dbReference type="Pfam" id="PF25873">
    <property type="entry name" value="WHD_MalT"/>
    <property type="match status" value="1"/>
</dbReference>
<dbReference type="CDD" id="cd06170">
    <property type="entry name" value="LuxR_C_like"/>
    <property type="match status" value="1"/>
</dbReference>
<evidence type="ECO:0000313" key="5">
    <source>
        <dbReference type="EMBL" id="TYK57879.1"/>
    </source>
</evidence>
<dbReference type="SMART" id="SM00421">
    <property type="entry name" value="HTH_LUXR"/>
    <property type="match status" value="1"/>
</dbReference>
<accession>A0A5D3GBF4</accession>
<evidence type="ECO:0000259" key="4">
    <source>
        <dbReference type="PROSITE" id="PS50043"/>
    </source>
</evidence>
<dbReference type="PRINTS" id="PR00038">
    <property type="entry name" value="HTHLUXR"/>
</dbReference>
<evidence type="ECO:0000256" key="1">
    <source>
        <dbReference type="ARBA" id="ARBA00023015"/>
    </source>
</evidence>
<dbReference type="Pfam" id="PF17874">
    <property type="entry name" value="TPR_MalT"/>
    <property type="match status" value="1"/>
</dbReference>
<sequence length="905" mass="101020">MKISAPTCDASPATDRYPRLVFTKLLPPPLLQTLVRREKLLRQMCDKPQGCKLILVQAPAGFGKTTLLLQYLESRRTDGAAVLWLSLDNADNDLDRFALHLHAGWKRLIPPQPDNKNQDSFGLIEQLASYTQPFTLILDEFEVLQNPAVLHFIQQLIGYLPANGELVIGSRHIPELGVGRLRARNQLMELSHAELRLSLEETSELLQEQHALTLKNQDIAILHERTEGWVAAVHLAALALPSHRDPGHFLASFSGSHAELAHYLAEDILDRLSASQHDFLLQTCILSQLNASLCNYVGQRHDSQAQLDSLARTNLFLIPLNNEHSSYRYHGLFASFLLDRLKASQPQNAAALHRRAADWYLQQGRPITAIDHLLHDLDPQSAIGLLSEHAAGLLAEGRVRRLLRWFELLSPAVLRQHPKLHLTFAWALVLNRRHAEAQSIIDDFLKPPTIPDKLTLVHEARTVECLLLSMTDQFEACYRASSEQLKHLPLEQSLQYGVLASIVAYCMIATNRYDVARQTMSQAMQRDHHLRTTFIRSLSDAHEGWIDLTQGRLGHALTRLQSSYERAWSTSGKAIPGGKAVIGVPLAEVLYEMDELDRANRILGECLAYARENGTVDALISSYLLLSRIAGARGDRESSLRYLNELEDVGLDTGLLRVSASAKLESVRQFWLQGDLSAAENLQNQIENLGVWPMTAGVSLPAQDLESPDLMRWRLLIARGETGRAESELKQALKLASSTQRHRRALKLQILLSSALLAAGKSNPAMQMLTEALKAASKEGFIRIFLEEGSGVTGLLIRWFQLHGEHNESVLIAPHFLASLRSKLSPVDLLKATVETTNSISQEQLTKRELEVLCHLAEGERNRTIADKLFVSETTIKAHLRSINAKLGAHGRTEAVAIARREGLL</sequence>